<gene>
    <name evidence="2" type="ORF">CEE69_24435</name>
</gene>
<evidence type="ECO:0000313" key="2">
    <source>
        <dbReference type="EMBL" id="PHQ32764.1"/>
    </source>
</evidence>
<keyword evidence="1" id="KW-0812">Transmembrane</keyword>
<proteinExistence type="predicted"/>
<evidence type="ECO:0000313" key="3">
    <source>
        <dbReference type="Proteomes" id="UP000225740"/>
    </source>
</evidence>
<name>A0A2G1W158_9BACT</name>
<dbReference type="Proteomes" id="UP000225740">
    <property type="component" value="Unassembled WGS sequence"/>
</dbReference>
<dbReference type="OrthoDB" id="288658at2"/>
<comment type="caution">
    <text evidence="2">The sequence shown here is derived from an EMBL/GenBank/DDBJ whole genome shotgun (WGS) entry which is preliminary data.</text>
</comment>
<feature type="transmembrane region" description="Helical" evidence="1">
    <location>
        <begin position="85"/>
        <end position="106"/>
    </location>
</feature>
<sequence length="169" mass="18908">MGYLVPVRNRRVRCCVVNHSLHCEPLETEPNPYRSPTAQPIGSSRSGSTKCPVCHHPVNRSRFVLPGCNCDICGRRLRLKNSWKASSLSTLTAIACFLSMLYFRAIPPENGILFGIHAFAFLILGTLWFHLFGKPALSTWTGAASATALARERERFRSEMDSVDSELQR</sequence>
<feature type="transmembrane region" description="Helical" evidence="1">
    <location>
        <begin position="112"/>
        <end position="132"/>
    </location>
</feature>
<reference evidence="2 3" key="1">
    <citation type="submission" date="2017-06" db="EMBL/GenBank/DDBJ databases">
        <title>Description of Rhodopirellula bahusiensis sp. nov.</title>
        <authorList>
            <person name="Kizina J."/>
            <person name="Harder J."/>
        </authorList>
    </citation>
    <scope>NUCLEOTIDE SEQUENCE [LARGE SCALE GENOMIC DNA]</scope>
    <source>
        <strain evidence="2 3">SWK21</strain>
    </source>
</reference>
<keyword evidence="1" id="KW-0472">Membrane</keyword>
<accession>A0A2G1W158</accession>
<protein>
    <submittedName>
        <fullName evidence="2">Uncharacterized protein</fullName>
    </submittedName>
</protein>
<organism evidence="2 3">
    <name type="scientific">Rhodopirellula bahusiensis</name>
    <dbReference type="NCBI Taxonomy" id="2014065"/>
    <lineage>
        <taxon>Bacteria</taxon>
        <taxon>Pseudomonadati</taxon>
        <taxon>Planctomycetota</taxon>
        <taxon>Planctomycetia</taxon>
        <taxon>Pirellulales</taxon>
        <taxon>Pirellulaceae</taxon>
        <taxon>Rhodopirellula</taxon>
    </lineage>
</organism>
<evidence type="ECO:0000256" key="1">
    <source>
        <dbReference type="SAM" id="Phobius"/>
    </source>
</evidence>
<dbReference type="AlphaFoldDB" id="A0A2G1W158"/>
<keyword evidence="3" id="KW-1185">Reference proteome</keyword>
<dbReference type="EMBL" id="NIZW01000023">
    <property type="protein sequence ID" value="PHQ32764.1"/>
    <property type="molecule type" value="Genomic_DNA"/>
</dbReference>
<keyword evidence="1" id="KW-1133">Transmembrane helix</keyword>